<organism evidence="1">
    <name type="scientific">Salmonella enterica subsp. enterica serovar Poona</name>
    <dbReference type="NCBI Taxonomy" id="436295"/>
    <lineage>
        <taxon>Bacteria</taxon>
        <taxon>Pseudomonadati</taxon>
        <taxon>Pseudomonadota</taxon>
        <taxon>Gammaproteobacteria</taxon>
        <taxon>Enterobacterales</taxon>
        <taxon>Enterobacteriaceae</taxon>
        <taxon>Salmonella</taxon>
    </lineage>
</organism>
<evidence type="ECO:0000313" key="1">
    <source>
        <dbReference type="EMBL" id="EBU8133233.1"/>
    </source>
</evidence>
<comment type="caution">
    <text evidence="1">The sequence shown here is derived from an EMBL/GenBank/DDBJ whole genome shotgun (WGS) entry which is preliminary data.</text>
</comment>
<sequence>MNEDEKIINLLKDTINALNNINPQRITADQESSCNATIHSLIKVLKLKTDEKYPCRYEMPDYWLLFVSGR</sequence>
<gene>
    <name evidence="1" type="ORF">DLM27_05750</name>
</gene>
<dbReference type="Proteomes" id="UP000839895">
    <property type="component" value="Unassembled WGS sequence"/>
</dbReference>
<name>A0A5V6N992_SALET</name>
<accession>A0A5V6N992</accession>
<protein>
    <submittedName>
        <fullName evidence="1">Uncharacterized protein</fullName>
    </submittedName>
</protein>
<reference evidence="1" key="1">
    <citation type="submission" date="2018-05" db="EMBL/GenBank/DDBJ databases">
        <authorList>
            <person name="Ashton P.M."/>
            <person name="Dallman T."/>
            <person name="Nair S."/>
            <person name="De Pinna E."/>
            <person name="Peters T."/>
            <person name="Grant K."/>
        </authorList>
    </citation>
    <scope>NUCLEOTIDE SEQUENCE [LARGE SCALE GENOMIC DNA]</scope>
    <source>
        <strain evidence="1">127535</strain>
    </source>
</reference>
<dbReference type="EMBL" id="AAHDIV010000004">
    <property type="protein sequence ID" value="EBU8133233.1"/>
    <property type="molecule type" value="Genomic_DNA"/>
</dbReference>
<dbReference type="AlphaFoldDB" id="A0A5V6N992"/>
<proteinExistence type="predicted"/>